<dbReference type="EMBL" id="KV922086">
    <property type="protein sequence ID" value="ORE01935.1"/>
    <property type="molecule type" value="Genomic_DNA"/>
</dbReference>
<dbReference type="VEuPathDB" id="FungiDB:BCV72DRAFT_235526"/>
<sequence length="58" mass="7100">MPLMRTIYVRLYSDCCYKLLHSDAHEVIIKLLFPWIIRDKEKCVKRIYFIKIKQKAKV</sequence>
<dbReference type="Proteomes" id="UP000242414">
    <property type="component" value="Unassembled WGS sequence"/>
</dbReference>
<evidence type="ECO:0000313" key="1">
    <source>
        <dbReference type="EMBL" id="ORE01921.1"/>
    </source>
</evidence>
<dbReference type="EMBL" id="KV922086">
    <property type="protein sequence ID" value="ORE01921.1"/>
    <property type="molecule type" value="Genomic_DNA"/>
</dbReference>
<reference evidence="2" key="1">
    <citation type="journal article" date="2016" name="Proc. Natl. Acad. Sci. U.S.A.">
        <title>Lipid metabolic changes in an early divergent fungus govern the establishment of a mutualistic symbiosis with endobacteria.</title>
        <authorList>
            <person name="Lastovetsky O.A."/>
            <person name="Gaspar M.L."/>
            <person name="Mondo S.J."/>
            <person name="LaButti K.M."/>
            <person name="Sandor L."/>
            <person name="Grigoriev I.V."/>
            <person name="Henry S.A."/>
            <person name="Pawlowska T.E."/>
        </authorList>
    </citation>
    <scope>NUCLEOTIDE SEQUENCE [LARGE SCALE GENOMIC DNA]</scope>
    <source>
        <strain evidence="2">ATCC 52814</strain>
    </source>
</reference>
<name>A0A1X0QQA3_RHIZD</name>
<dbReference type="VEuPathDB" id="FungiDB:BCV72DRAFT_235508"/>
<proteinExistence type="predicted"/>
<organism evidence="2">
    <name type="scientific">Rhizopus microsporus var. microsporus</name>
    <dbReference type="NCBI Taxonomy" id="86635"/>
    <lineage>
        <taxon>Eukaryota</taxon>
        <taxon>Fungi</taxon>
        <taxon>Fungi incertae sedis</taxon>
        <taxon>Mucoromycota</taxon>
        <taxon>Mucoromycotina</taxon>
        <taxon>Mucoromycetes</taxon>
        <taxon>Mucorales</taxon>
        <taxon>Mucorineae</taxon>
        <taxon>Rhizopodaceae</taxon>
        <taxon>Rhizopus</taxon>
    </lineage>
</organism>
<protein>
    <submittedName>
        <fullName evidence="2">Uncharacterized protein</fullName>
    </submittedName>
</protein>
<dbReference type="AlphaFoldDB" id="A0A1X0QQA3"/>
<evidence type="ECO:0000313" key="2">
    <source>
        <dbReference type="EMBL" id="ORE01935.1"/>
    </source>
</evidence>
<gene>
    <name evidence="1" type="ORF">BCV72DRAFT_235508</name>
    <name evidence="2" type="ORF">BCV72DRAFT_235526</name>
</gene>
<accession>A0A1X0QQA3</accession>